<reference evidence="2" key="1">
    <citation type="journal article" date="2018" name="DNA Res.">
        <title>Multiple hybrid de novo genome assembly of finger millet, an orphan allotetraploid crop.</title>
        <authorList>
            <person name="Hatakeyama M."/>
            <person name="Aluri S."/>
            <person name="Balachadran M.T."/>
            <person name="Sivarajan S.R."/>
            <person name="Patrignani A."/>
            <person name="Gruter S."/>
            <person name="Poveda L."/>
            <person name="Shimizu-Inatsugi R."/>
            <person name="Baeten J."/>
            <person name="Francoijs K.J."/>
            <person name="Nataraja K.N."/>
            <person name="Reddy Y.A.N."/>
            <person name="Phadnis S."/>
            <person name="Ravikumar R.L."/>
            <person name="Schlapbach R."/>
            <person name="Sreeman S.M."/>
            <person name="Shimizu K.K."/>
        </authorList>
    </citation>
    <scope>NUCLEOTIDE SEQUENCE</scope>
</reference>
<protein>
    <recommendedName>
        <fullName evidence="1">F-box domain-containing protein</fullName>
    </recommendedName>
</protein>
<keyword evidence="3" id="KW-1185">Reference proteome</keyword>
<dbReference type="Pfam" id="PF00646">
    <property type="entry name" value="F-box"/>
    <property type="match status" value="1"/>
</dbReference>
<evidence type="ECO:0000313" key="2">
    <source>
        <dbReference type="EMBL" id="GJN24329.1"/>
    </source>
</evidence>
<dbReference type="SUPFAM" id="SSF81383">
    <property type="entry name" value="F-box domain"/>
    <property type="match status" value="1"/>
</dbReference>
<dbReference type="Proteomes" id="UP001054889">
    <property type="component" value="Unassembled WGS sequence"/>
</dbReference>
<accession>A0AAV5ELT8</accession>
<dbReference type="InterPro" id="IPR036047">
    <property type="entry name" value="F-box-like_dom_sf"/>
</dbReference>
<comment type="caution">
    <text evidence="2">The sequence shown here is derived from an EMBL/GenBank/DDBJ whole genome shotgun (WGS) entry which is preliminary data.</text>
</comment>
<proteinExistence type="predicted"/>
<dbReference type="AlphaFoldDB" id="A0AAV5ELT8"/>
<feature type="domain" description="F-box" evidence="1">
    <location>
        <begin position="2"/>
        <end position="54"/>
    </location>
</feature>
<sequence length="379" mass="42387">MPPPLPVLPDELVEEVLLRIPPNDPATLVRAAAVCKCWRRLVSDAGFRRRFAELHRTPPLLGLFCQTYSGSTFVPTTPSCPPLADRTNLFVVDARHGRVLLHSNKRYNWNANPLESAFVVWDPITDEQKELPLLSGSLTAWSAAVLCSGSLDGSCLHHLDCHGQPFLVFLVGTTKSSNKHILVYYVYSSENDSWSAPTTIQHQPQDPHNNYVLWIPSVLVGNDLYFMLWRKSILKCNLSRREMSFLELPPSCFPGDCILMTTMASGLGVACLMHRRLKLWSRVVDPHGYEGWAQSRVIELDTLLPVGVLDAKSLIVVASPDGVAVIFMCTSREVFAFDLKSTKITRIYRGNQNRVIFPYMSFYTAALGRASIGEKQRAG</sequence>
<name>A0AAV5ELT8_ELECO</name>
<evidence type="ECO:0000259" key="1">
    <source>
        <dbReference type="PROSITE" id="PS50181"/>
    </source>
</evidence>
<reference evidence="2" key="2">
    <citation type="submission" date="2021-12" db="EMBL/GenBank/DDBJ databases">
        <title>Resequencing data analysis of finger millet.</title>
        <authorList>
            <person name="Hatakeyama M."/>
            <person name="Aluri S."/>
            <person name="Balachadran M.T."/>
            <person name="Sivarajan S.R."/>
            <person name="Poveda L."/>
            <person name="Shimizu-Inatsugi R."/>
            <person name="Schlapbach R."/>
            <person name="Sreeman S.M."/>
            <person name="Shimizu K.K."/>
        </authorList>
    </citation>
    <scope>NUCLEOTIDE SEQUENCE</scope>
</reference>
<dbReference type="InterPro" id="IPR056594">
    <property type="entry name" value="AT5G49610-like_b-prop"/>
</dbReference>
<dbReference type="Pfam" id="PF23635">
    <property type="entry name" value="Beta-prop_AT5G49610-like"/>
    <property type="match status" value="1"/>
</dbReference>
<dbReference type="PROSITE" id="PS50181">
    <property type="entry name" value="FBOX"/>
    <property type="match status" value="1"/>
</dbReference>
<dbReference type="EMBL" id="BQKI01000077">
    <property type="protein sequence ID" value="GJN24329.1"/>
    <property type="molecule type" value="Genomic_DNA"/>
</dbReference>
<dbReference type="InterPro" id="IPR001810">
    <property type="entry name" value="F-box_dom"/>
</dbReference>
<dbReference type="PANTHER" id="PTHR32133">
    <property type="entry name" value="OS07G0120400 PROTEIN"/>
    <property type="match status" value="1"/>
</dbReference>
<organism evidence="2 3">
    <name type="scientific">Eleusine coracana subsp. coracana</name>
    <dbReference type="NCBI Taxonomy" id="191504"/>
    <lineage>
        <taxon>Eukaryota</taxon>
        <taxon>Viridiplantae</taxon>
        <taxon>Streptophyta</taxon>
        <taxon>Embryophyta</taxon>
        <taxon>Tracheophyta</taxon>
        <taxon>Spermatophyta</taxon>
        <taxon>Magnoliopsida</taxon>
        <taxon>Liliopsida</taxon>
        <taxon>Poales</taxon>
        <taxon>Poaceae</taxon>
        <taxon>PACMAD clade</taxon>
        <taxon>Chloridoideae</taxon>
        <taxon>Cynodonteae</taxon>
        <taxon>Eleusininae</taxon>
        <taxon>Eleusine</taxon>
    </lineage>
</organism>
<dbReference type="SMART" id="SM00256">
    <property type="entry name" value="FBOX"/>
    <property type="match status" value="1"/>
</dbReference>
<dbReference type="PANTHER" id="PTHR32133:SF386">
    <property type="entry name" value="F-BOX DOMAIN-CONTAINING PROTEIN"/>
    <property type="match status" value="1"/>
</dbReference>
<evidence type="ECO:0000313" key="3">
    <source>
        <dbReference type="Proteomes" id="UP001054889"/>
    </source>
</evidence>
<dbReference type="Gene3D" id="1.20.1280.50">
    <property type="match status" value="1"/>
</dbReference>
<gene>
    <name evidence="2" type="primary">gb12065</name>
    <name evidence="2" type="ORF">PR202_gb12065</name>
</gene>